<protein>
    <submittedName>
        <fullName evidence="1">Uncharacterized protein</fullName>
    </submittedName>
</protein>
<dbReference type="NCBIfam" id="NF042415">
    <property type="entry name" value="STY0301_fam"/>
    <property type="match status" value="1"/>
</dbReference>
<sequence>MFLMMGINSMLSNNRKIVILFTSLLLNIISINCYAQTLVVSCPATFSDEHGTYRLINVSLYDGPVCMKAALVPEFKKDKQIWVLDTLMDPSLVCEYAGTNHYIVLDAKGATYCEKKGVPVQAKCMP</sequence>
<dbReference type="EMBL" id="MEIS01000054">
    <property type="protein sequence ID" value="PIT58409.1"/>
    <property type="molecule type" value="Genomic_DNA"/>
</dbReference>
<reference evidence="1" key="1">
    <citation type="journal article" date="2017" name="MBio">
        <title>Type VI secretion-mediated competition in the bee gut microbiome.</title>
        <authorList>
            <person name="Steele M.I."/>
            <person name="Kwong W.K."/>
            <person name="Powell J.E."/>
            <person name="Whiteley M."/>
            <person name="Moran N.A."/>
        </authorList>
    </citation>
    <scope>NUCLEOTIDE SEQUENCE [LARGE SCALE GENOMIC DNA]</scope>
    <source>
        <strain evidence="1">Nev3CBA3</strain>
    </source>
</reference>
<organism evidence="1 2">
    <name type="scientific">Snodgrassella alvi</name>
    <dbReference type="NCBI Taxonomy" id="1196083"/>
    <lineage>
        <taxon>Bacteria</taxon>
        <taxon>Pseudomonadati</taxon>
        <taxon>Pseudomonadota</taxon>
        <taxon>Betaproteobacteria</taxon>
        <taxon>Neisseriales</taxon>
        <taxon>Neisseriaceae</taxon>
        <taxon>Snodgrassella</taxon>
    </lineage>
</organism>
<comment type="caution">
    <text evidence="1">The sequence shown here is derived from an EMBL/GenBank/DDBJ whole genome shotgun (WGS) entry which is preliminary data.</text>
</comment>
<accession>A0A2N9Y0T2</accession>
<evidence type="ECO:0000313" key="2">
    <source>
        <dbReference type="Proteomes" id="UP000229434"/>
    </source>
</evidence>
<dbReference type="AlphaFoldDB" id="A0A2N9Y0T2"/>
<dbReference type="InterPro" id="IPR049973">
    <property type="entry name" value="STY0301-like"/>
</dbReference>
<proteinExistence type="predicted"/>
<dbReference type="Proteomes" id="UP000229434">
    <property type="component" value="Unassembled WGS sequence"/>
</dbReference>
<evidence type="ECO:0000313" key="1">
    <source>
        <dbReference type="EMBL" id="PIT58409.1"/>
    </source>
</evidence>
<gene>
    <name evidence="1" type="ORF">BHC49_01065</name>
</gene>
<name>A0A2N9Y0T2_9NEIS</name>